<organism evidence="2 3">
    <name type="scientific">Corynebacterium bovis</name>
    <dbReference type="NCBI Taxonomy" id="36808"/>
    <lineage>
        <taxon>Bacteria</taxon>
        <taxon>Bacillati</taxon>
        <taxon>Actinomycetota</taxon>
        <taxon>Actinomycetes</taxon>
        <taxon>Mycobacteriales</taxon>
        <taxon>Corynebacteriaceae</taxon>
        <taxon>Corynebacterium</taxon>
    </lineage>
</organism>
<evidence type="ECO:0000256" key="1">
    <source>
        <dbReference type="SAM" id="MobiDB-lite"/>
    </source>
</evidence>
<dbReference type="EMBL" id="PQNK01000001">
    <property type="protein sequence ID" value="RRO87966.1"/>
    <property type="molecule type" value="Genomic_DNA"/>
</dbReference>
<dbReference type="Proteomes" id="UP000276526">
    <property type="component" value="Unassembled WGS sequence"/>
</dbReference>
<gene>
    <name evidence="2" type="ORF">CXF48_00990</name>
</gene>
<reference evidence="2 3" key="1">
    <citation type="submission" date="2018-01" db="EMBL/GenBank/DDBJ databases">
        <title>Twenty Corynebacterium bovis Genomes.</title>
        <authorList>
            <person name="Gulvik C.A."/>
        </authorList>
    </citation>
    <scope>NUCLEOTIDE SEQUENCE [LARGE SCALE GENOMIC DNA]</scope>
    <source>
        <strain evidence="2 3">F6900</strain>
    </source>
</reference>
<proteinExistence type="predicted"/>
<comment type="caution">
    <text evidence="2">The sequence shown here is derived from an EMBL/GenBank/DDBJ whole genome shotgun (WGS) entry which is preliminary data.</text>
</comment>
<evidence type="ECO:0000313" key="3">
    <source>
        <dbReference type="Proteomes" id="UP000276526"/>
    </source>
</evidence>
<feature type="compositionally biased region" description="Gly residues" evidence="1">
    <location>
        <begin position="301"/>
        <end position="319"/>
    </location>
</feature>
<feature type="region of interest" description="Disordered" evidence="1">
    <location>
        <begin position="1"/>
        <end position="78"/>
    </location>
</feature>
<dbReference type="Pfam" id="PF12502">
    <property type="entry name" value="DUF3710"/>
    <property type="match status" value="1"/>
</dbReference>
<protein>
    <submittedName>
        <fullName evidence="2">DUF3710 domain-containing protein</fullName>
    </submittedName>
</protein>
<dbReference type="InterPro" id="IPR022183">
    <property type="entry name" value="DUF3710"/>
</dbReference>
<sequence length="319" mass="32153">MWPFGSNKKDSNGDDPADGRTVAAGETRGDDVTGTADAPGRTGDATPAPRGGSVSAGATAATAGGPADDYDPVNGEYGPFDGDSVSYTDFDFSDFAKGGLDLGSIMVPVPHTAEVQVEMGPEGPQMIHVICEHGRLTPVAFAAPRAGGLWQEAIPDIVEGMRADGMTVEVGRGPWGDEVLAEAGDGAMRIIGVDGPRWMLRLTLAGPASSRDALAELAREVLARTFVVRGTEPIPAGTPLPVTIPAAMAEELQRALAEQQAQAAAQVQGGAPGADAGGAAPTPRDPERTGGATPRQQVDGGEPGPGSDAGTGRPAGGAS</sequence>
<name>A0A3R8RFG9_9CORY</name>
<feature type="region of interest" description="Disordered" evidence="1">
    <location>
        <begin position="259"/>
        <end position="319"/>
    </location>
</feature>
<dbReference type="AlphaFoldDB" id="A0A3R8RFG9"/>
<accession>A0A3R8RFG9</accession>
<dbReference type="RefSeq" id="WP_125172609.1">
    <property type="nucleotide sequence ID" value="NZ_JAPJOD010000058.1"/>
</dbReference>
<feature type="compositionally biased region" description="Low complexity" evidence="1">
    <location>
        <begin position="51"/>
        <end position="65"/>
    </location>
</feature>
<evidence type="ECO:0000313" key="2">
    <source>
        <dbReference type="EMBL" id="RRO87966.1"/>
    </source>
</evidence>
<feature type="compositionally biased region" description="Low complexity" evidence="1">
    <location>
        <begin position="259"/>
        <end position="269"/>
    </location>
</feature>